<dbReference type="RefSeq" id="WP_153824992.1">
    <property type="nucleotide sequence ID" value="NZ_WJIE01000027.1"/>
</dbReference>
<dbReference type="Proteomes" id="UP000440224">
    <property type="component" value="Unassembled WGS sequence"/>
</dbReference>
<sequence>MADVTQTLALLILAQNFKGDIVRQINRRSVLLSTLRAVPGEGKNVAWAAEKSGALAESFAEGADATNFGSDGQDQAILTWGQYRSNFHVSGLAQAASRTSRTPAGNIDLWRRNMLSGVMALADLMNQELYSGNAANKFVGLGQAIGLTNNTYATIDRTVSGNEYWQPYVVDPGSATALTFDQIRTDLATIYTNSGSRPDVAFCSPFVLNKLGSLFDPQKFYLYSTDRVVTAKGQVQLEGGVGAIKFDGCVFIEDKDATESTIFYVNSEFVEIEYLPLASPVLGMNDEVMDMGMSDGFEDIPLGLRMEMLAKTGDSDKAQMKTYTQLAVRRPNACGVRKNVDIA</sequence>
<dbReference type="EMBL" id="WJIE01000027">
    <property type="protein sequence ID" value="MRG98218.1"/>
    <property type="molecule type" value="Genomic_DNA"/>
</dbReference>
<dbReference type="Pfam" id="PF17236">
    <property type="entry name" value="SU10_MCP"/>
    <property type="match status" value="1"/>
</dbReference>
<reference evidence="1 2" key="1">
    <citation type="submission" date="2019-10" db="EMBL/GenBank/DDBJ databases">
        <title>A soil myxobacterium in the family Polyangiaceae.</title>
        <authorList>
            <person name="Li Y."/>
            <person name="Wang J."/>
        </authorList>
    </citation>
    <scope>NUCLEOTIDE SEQUENCE [LARGE SCALE GENOMIC DNA]</scope>
    <source>
        <strain evidence="1 2">DSM 14734</strain>
    </source>
</reference>
<proteinExistence type="predicted"/>
<evidence type="ECO:0000313" key="1">
    <source>
        <dbReference type="EMBL" id="MRG98218.1"/>
    </source>
</evidence>
<dbReference type="InterPro" id="IPR049718">
    <property type="entry name" value="AKO59007-like"/>
</dbReference>
<protein>
    <submittedName>
        <fullName evidence="1">Phage major capsid protein</fullName>
    </submittedName>
</protein>
<gene>
    <name evidence="1" type="ORF">GF068_40855</name>
</gene>
<dbReference type="InterPro" id="IPR035198">
    <property type="entry name" value="SU10_MCP"/>
</dbReference>
<evidence type="ECO:0000313" key="2">
    <source>
        <dbReference type="Proteomes" id="UP000440224"/>
    </source>
</evidence>
<comment type="caution">
    <text evidence="1">The sequence shown here is derived from an EMBL/GenBank/DDBJ whole genome shotgun (WGS) entry which is preliminary data.</text>
</comment>
<accession>A0A6N7Q1M3</accession>
<dbReference type="AlphaFoldDB" id="A0A6N7Q1M3"/>
<name>A0A6N7Q1M3_9BACT</name>
<organism evidence="1 2">
    <name type="scientific">Polyangium spumosum</name>
    <dbReference type="NCBI Taxonomy" id="889282"/>
    <lineage>
        <taxon>Bacteria</taxon>
        <taxon>Pseudomonadati</taxon>
        <taxon>Myxococcota</taxon>
        <taxon>Polyangia</taxon>
        <taxon>Polyangiales</taxon>
        <taxon>Polyangiaceae</taxon>
        <taxon>Polyangium</taxon>
    </lineage>
</organism>
<keyword evidence="2" id="KW-1185">Reference proteome</keyword>
<dbReference type="NCBIfam" id="NF033394">
    <property type="entry name" value="capsid_maj_Podo"/>
    <property type="match status" value="1"/>
</dbReference>
<dbReference type="SUPFAM" id="SSF56563">
    <property type="entry name" value="Major capsid protein gp5"/>
    <property type="match status" value="1"/>
</dbReference>